<evidence type="ECO:0000313" key="2">
    <source>
        <dbReference type="EMBL" id="BAM78980.1"/>
    </source>
</evidence>
<name>M1V3W5_CYAM1</name>
<proteinExistence type="predicted"/>
<dbReference type="EMBL" id="AP006485">
    <property type="protein sequence ID" value="BAM78980.1"/>
    <property type="molecule type" value="Genomic_DNA"/>
</dbReference>
<accession>M1V3W5</accession>
<keyword evidence="3" id="KW-1185">Reference proteome</keyword>
<feature type="domain" description="DUF1990" evidence="1">
    <location>
        <begin position="150"/>
        <end position="214"/>
    </location>
</feature>
<dbReference type="Gramene" id="CMC035CT">
    <property type="protein sequence ID" value="CMC035CT"/>
    <property type="gene ID" value="CMC035C"/>
</dbReference>
<reference evidence="2 3" key="2">
    <citation type="journal article" date="2007" name="BMC Biol.">
        <title>A 100%-complete sequence reveals unusually simple genomic features in the hot-spring red alga Cyanidioschyzon merolae.</title>
        <authorList>
            <person name="Nozaki H."/>
            <person name="Takano H."/>
            <person name="Misumi O."/>
            <person name="Terasawa K."/>
            <person name="Matsuzaki M."/>
            <person name="Maruyama S."/>
            <person name="Nishida K."/>
            <person name="Yagisawa F."/>
            <person name="Yoshida Y."/>
            <person name="Fujiwara T."/>
            <person name="Takio S."/>
            <person name="Tamura K."/>
            <person name="Chung S.J."/>
            <person name="Nakamura S."/>
            <person name="Kuroiwa H."/>
            <person name="Tanaka K."/>
            <person name="Sato N."/>
            <person name="Kuroiwa T."/>
        </authorList>
    </citation>
    <scope>NUCLEOTIDE SEQUENCE [LARGE SCALE GENOMIC DNA]</scope>
    <source>
        <strain evidence="2 3">10D</strain>
    </source>
</reference>
<dbReference type="RefSeq" id="XP_005535266.1">
    <property type="nucleotide sequence ID" value="XM_005535209.1"/>
</dbReference>
<gene>
    <name evidence="2" type="ORF">CYME_CMC035C</name>
</gene>
<dbReference type="Pfam" id="PF09348">
    <property type="entry name" value="DUF1990"/>
    <property type="match status" value="1"/>
</dbReference>
<dbReference type="Proteomes" id="UP000007014">
    <property type="component" value="Chromosome 3"/>
</dbReference>
<evidence type="ECO:0000259" key="1">
    <source>
        <dbReference type="Pfam" id="PF09348"/>
    </source>
</evidence>
<dbReference type="InterPro" id="IPR018960">
    <property type="entry name" value="DUF1990"/>
</dbReference>
<dbReference type="GeneID" id="16992419"/>
<protein>
    <recommendedName>
        <fullName evidence="1">DUF1990 domain-containing protein</fullName>
    </recommendedName>
</protein>
<sequence>MLRLFSPLSADEAATFACRALERLENDRTRNQGRREPYPIGCTLGTTNWTDVQRRCQPRSPAYKIQLRRTELSASVSELLVCRDIRDARTLQAPRWVFTYAFRKVKSDRGVTLVSADKREPTVLVVSARHLGGLLWTHMVLERARCSGHSITWRTVRGFHFLDGEESFSVMRDKHTKRLVYCICSVSAASHWLARLASPYVRLCQDRFQVESVRFLQQRWEDPPDTRKHRRQHRGP</sequence>
<organism evidence="2 3">
    <name type="scientific">Cyanidioschyzon merolae (strain NIES-3377 / 10D)</name>
    <name type="common">Unicellular red alga</name>
    <dbReference type="NCBI Taxonomy" id="280699"/>
    <lineage>
        <taxon>Eukaryota</taxon>
        <taxon>Rhodophyta</taxon>
        <taxon>Bangiophyceae</taxon>
        <taxon>Cyanidiales</taxon>
        <taxon>Cyanidiaceae</taxon>
        <taxon>Cyanidioschyzon</taxon>
    </lineage>
</organism>
<dbReference type="AlphaFoldDB" id="M1V3W5"/>
<reference evidence="2 3" key="1">
    <citation type="journal article" date="2004" name="Nature">
        <title>Genome sequence of the ultrasmall unicellular red alga Cyanidioschyzon merolae 10D.</title>
        <authorList>
            <person name="Matsuzaki M."/>
            <person name="Misumi O."/>
            <person name="Shin-i T."/>
            <person name="Maruyama S."/>
            <person name="Takahara M."/>
            <person name="Miyagishima S."/>
            <person name="Mori T."/>
            <person name="Nishida K."/>
            <person name="Yagisawa F."/>
            <person name="Nishida K."/>
            <person name="Yoshida Y."/>
            <person name="Nishimura Y."/>
            <person name="Nakao S."/>
            <person name="Kobayashi T."/>
            <person name="Momoyama Y."/>
            <person name="Higashiyama T."/>
            <person name="Minoda A."/>
            <person name="Sano M."/>
            <person name="Nomoto H."/>
            <person name="Oishi K."/>
            <person name="Hayashi H."/>
            <person name="Ohta F."/>
            <person name="Nishizaka S."/>
            <person name="Haga S."/>
            <person name="Miura S."/>
            <person name="Morishita T."/>
            <person name="Kabeya Y."/>
            <person name="Terasawa K."/>
            <person name="Suzuki Y."/>
            <person name="Ishii Y."/>
            <person name="Asakawa S."/>
            <person name="Takano H."/>
            <person name="Ohta N."/>
            <person name="Kuroiwa H."/>
            <person name="Tanaka K."/>
            <person name="Shimizu N."/>
            <person name="Sugano S."/>
            <person name="Sato N."/>
            <person name="Nozaki H."/>
            <person name="Ogasawara N."/>
            <person name="Kohara Y."/>
            <person name="Kuroiwa T."/>
        </authorList>
    </citation>
    <scope>NUCLEOTIDE SEQUENCE [LARGE SCALE GENOMIC DNA]</scope>
    <source>
        <strain evidence="2 3">10D</strain>
    </source>
</reference>
<evidence type="ECO:0000313" key="3">
    <source>
        <dbReference type="Proteomes" id="UP000007014"/>
    </source>
</evidence>
<dbReference type="HOGENOM" id="CLU_1176884_0_0_1"/>
<dbReference type="KEGG" id="cme:CYME_CMC035C"/>